<comment type="caution">
    <text evidence="8">The sequence shown here is derived from an EMBL/GenBank/DDBJ whole genome shotgun (WGS) entry which is preliminary data.</text>
</comment>
<feature type="domain" description="Rhodopsin" evidence="7">
    <location>
        <begin position="35"/>
        <end position="270"/>
    </location>
</feature>
<feature type="transmembrane region" description="Helical" evidence="6">
    <location>
        <begin position="205"/>
        <end position="226"/>
    </location>
</feature>
<gene>
    <name evidence="8" type="ORF">B0T11DRAFT_325800</name>
</gene>
<evidence type="ECO:0000313" key="8">
    <source>
        <dbReference type="EMBL" id="KAH7367535.1"/>
    </source>
</evidence>
<organism evidence="8 9">
    <name type="scientific">Plectosphaerella cucumerina</name>
    <dbReference type="NCBI Taxonomy" id="40658"/>
    <lineage>
        <taxon>Eukaryota</taxon>
        <taxon>Fungi</taxon>
        <taxon>Dikarya</taxon>
        <taxon>Ascomycota</taxon>
        <taxon>Pezizomycotina</taxon>
        <taxon>Sordariomycetes</taxon>
        <taxon>Hypocreomycetidae</taxon>
        <taxon>Glomerellales</taxon>
        <taxon>Plectosphaerellaceae</taxon>
        <taxon>Plectosphaerella</taxon>
    </lineage>
</organism>
<feature type="transmembrane region" description="Helical" evidence="6">
    <location>
        <begin position="16"/>
        <end position="38"/>
    </location>
</feature>
<feature type="transmembrane region" description="Helical" evidence="6">
    <location>
        <begin position="128"/>
        <end position="158"/>
    </location>
</feature>
<dbReference type="PANTHER" id="PTHR33048:SF47">
    <property type="entry name" value="INTEGRAL MEMBRANE PROTEIN-RELATED"/>
    <property type="match status" value="1"/>
</dbReference>
<dbReference type="OrthoDB" id="3648173at2759"/>
<accession>A0A8K0THB8</accession>
<evidence type="ECO:0000256" key="2">
    <source>
        <dbReference type="ARBA" id="ARBA00022692"/>
    </source>
</evidence>
<dbReference type="Proteomes" id="UP000813385">
    <property type="component" value="Unassembled WGS sequence"/>
</dbReference>
<keyword evidence="3 6" id="KW-1133">Transmembrane helix</keyword>
<dbReference type="AlphaFoldDB" id="A0A8K0THB8"/>
<name>A0A8K0THB8_9PEZI</name>
<dbReference type="InterPro" id="IPR052337">
    <property type="entry name" value="SAT4-like"/>
</dbReference>
<evidence type="ECO:0000256" key="1">
    <source>
        <dbReference type="ARBA" id="ARBA00004141"/>
    </source>
</evidence>
<keyword evidence="2 6" id="KW-0812">Transmembrane</keyword>
<sequence>MAELPTTIRTESNGHLVSGIAIGFVSASAVFVAGRFYTRAFLLGSVGKDDWSMLVATVFSAINSIAMCFEVKYGMGRHSENVSPEEGFEQLKFLMVAILSYNMGMNVVKLGFLFQYRRIFQDATMQRICYWLIIFVCFWAALQASLLGVACLPIGILVPSMAGKCLDTLPVWYFSSGMSMATDIIIFAVPIPSVLKLQLRMKQRIIVLGIFCLGFFVCIISIYRMFTLKPSVISTDPSWENIGAAIWSCIELNVSIIASTLPTLRPLVARLIPGFGLSSAGNDRTTYLRYGSESAAIRAGAFKSATTDSRRTKMKSISTEELALDDMRPSPSGSVTTGIYAHASADPHKTFYPDAENDGSHIVMETKISINSTVR</sequence>
<dbReference type="Pfam" id="PF20684">
    <property type="entry name" value="Fung_rhodopsin"/>
    <property type="match status" value="1"/>
</dbReference>
<reference evidence="8" key="1">
    <citation type="journal article" date="2021" name="Nat. Commun.">
        <title>Genetic determinants of endophytism in the Arabidopsis root mycobiome.</title>
        <authorList>
            <person name="Mesny F."/>
            <person name="Miyauchi S."/>
            <person name="Thiergart T."/>
            <person name="Pickel B."/>
            <person name="Atanasova L."/>
            <person name="Karlsson M."/>
            <person name="Huettel B."/>
            <person name="Barry K.W."/>
            <person name="Haridas S."/>
            <person name="Chen C."/>
            <person name="Bauer D."/>
            <person name="Andreopoulos W."/>
            <person name="Pangilinan J."/>
            <person name="LaButti K."/>
            <person name="Riley R."/>
            <person name="Lipzen A."/>
            <person name="Clum A."/>
            <person name="Drula E."/>
            <person name="Henrissat B."/>
            <person name="Kohler A."/>
            <person name="Grigoriev I.V."/>
            <person name="Martin F.M."/>
            <person name="Hacquard S."/>
        </authorList>
    </citation>
    <scope>NUCLEOTIDE SEQUENCE</scope>
    <source>
        <strain evidence="8">MPI-CAGE-AT-0016</strain>
    </source>
</reference>
<dbReference type="PANTHER" id="PTHR33048">
    <property type="entry name" value="PTH11-LIKE INTEGRAL MEMBRANE PROTEIN (AFU_ORTHOLOGUE AFUA_5G11245)"/>
    <property type="match status" value="1"/>
</dbReference>
<evidence type="ECO:0000259" key="7">
    <source>
        <dbReference type="Pfam" id="PF20684"/>
    </source>
</evidence>
<comment type="subcellular location">
    <subcellularLocation>
        <location evidence="1">Membrane</location>
        <topology evidence="1">Multi-pass membrane protein</topology>
    </subcellularLocation>
</comment>
<evidence type="ECO:0000313" key="9">
    <source>
        <dbReference type="Proteomes" id="UP000813385"/>
    </source>
</evidence>
<feature type="transmembrane region" description="Helical" evidence="6">
    <location>
        <begin position="93"/>
        <end position="116"/>
    </location>
</feature>
<dbReference type="GO" id="GO:0016020">
    <property type="term" value="C:membrane"/>
    <property type="evidence" value="ECO:0007669"/>
    <property type="project" value="UniProtKB-SubCell"/>
</dbReference>
<feature type="transmembrane region" description="Helical" evidence="6">
    <location>
        <begin position="170"/>
        <end position="193"/>
    </location>
</feature>
<feature type="transmembrane region" description="Helical" evidence="6">
    <location>
        <begin position="50"/>
        <end position="73"/>
    </location>
</feature>
<proteinExistence type="inferred from homology"/>
<evidence type="ECO:0000256" key="6">
    <source>
        <dbReference type="SAM" id="Phobius"/>
    </source>
</evidence>
<dbReference type="EMBL" id="JAGPXD010000002">
    <property type="protein sequence ID" value="KAH7367535.1"/>
    <property type="molecule type" value="Genomic_DNA"/>
</dbReference>
<evidence type="ECO:0000256" key="3">
    <source>
        <dbReference type="ARBA" id="ARBA00022989"/>
    </source>
</evidence>
<evidence type="ECO:0000256" key="5">
    <source>
        <dbReference type="ARBA" id="ARBA00038359"/>
    </source>
</evidence>
<keyword evidence="4 6" id="KW-0472">Membrane</keyword>
<keyword evidence="9" id="KW-1185">Reference proteome</keyword>
<evidence type="ECO:0000256" key="4">
    <source>
        <dbReference type="ARBA" id="ARBA00023136"/>
    </source>
</evidence>
<comment type="similarity">
    <text evidence="5">Belongs to the SAT4 family.</text>
</comment>
<protein>
    <recommendedName>
        <fullName evidence="7">Rhodopsin domain-containing protein</fullName>
    </recommendedName>
</protein>
<dbReference type="InterPro" id="IPR049326">
    <property type="entry name" value="Rhodopsin_dom_fungi"/>
</dbReference>